<comment type="caution">
    <text evidence="12">The sequence shown here is derived from an EMBL/GenBank/DDBJ whole genome shotgun (WGS) entry which is preliminary data.</text>
</comment>
<sequence>MAIVASAAQMRGMEDLLPDQADLLYEEELARNPYNLKMWIRYIQARTEASPKRRHLLYERALRALPGSYKLWYAYLKERRLAVRGLRPDHAAYEALNNTYERALVSMHKMPRIWLDYLGLLVDQKLVTRTRRTFDRALASLPITQHDRIWQLYLKFIHTPGIPVETAVRLYRRYLKLEPAHAEEYVAYLKAKGHWGEAARKLAELLNDDTFRSLEGKSKHALWLELCDMVTKHPREVEGMRVDAIIRGGIRRFTDEVGRLWTSLADYYIRRSMFEKARDVYEEGLCSVITVHDFSLIYDAYTQFEESLLSASMEQLAGDEEVGPEEGDDGTDFLLRDDGNDLDLRLARLEHLMNRRPELLSSVILRQNPHNVAEWHKRVRLFDGKPTKQILTYTEAVRTVDPDKATGKPHSLWCAFAKFYERHEDVPNARIIFQKATEARYKYVDDLAQVWCEWVEMELRHSNFKRALDIVTRVLTPPVRPARMTVEEERALSVQERVYRNLKLHLMRTDLEESLGTRESTCAAYDRILELRIATPQVILNYAHFLTEQKAFEDAFKVYERGIALFKYPHVKDIWSAYLAAFVERYGGKKLERARDLYEQAIKDAPPEECKSLYLDYARLEETHGLARHAMDIYARALAAVPKDQRKSIIDIYVSRASDFFGIAKVREIYESAIEAEPPNELSDDDVRELCVRYAALETKLGEVDRARAIYVHGSAVSHPDRAADYWAAWRAFEVRHGNEDTFKEMMRILRSVKVSFSHMQINSIVDAARITSKAEAEAGIAAAGAGGAKRSREDGDAMAELEAQAVAAMGLGAAGGATGRAALSGFVSAGVIQQGGEKDGGTGAGAGGAQRKAPAAANPEEIDLDADDDEGGAADMDVAEKAVPAGVFGSLAGLAAKGKDGAGAEGDGAQAKKRRT</sequence>
<dbReference type="InterPro" id="IPR003107">
    <property type="entry name" value="HAT"/>
</dbReference>
<evidence type="ECO:0000256" key="3">
    <source>
        <dbReference type="ARBA" id="ARBA00022664"/>
    </source>
</evidence>
<feature type="domain" description="Pre-mRNA-splicing factor Syf1-like N-terminal HAT-repeats" evidence="11">
    <location>
        <begin position="22"/>
        <end position="179"/>
    </location>
</feature>
<dbReference type="SUPFAM" id="SSF48452">
    <property type="entry name" value="TPR-like"/>
    <property type="match status" value="5"/>
</dbReference>
<dbReference type="Gene3D" id="1.25.40.10">
    <property type="entry name" value="Tetratricopeptide repeat domain"/>
    <property type="match status" value="5"/>
</dbReference>
<feature type="region of interest" description="Disordered" evidence="8">
    <location>
        <begin position="898"/>
        <end position="917"/>
    </location>
</feature>
<feature type="compositionally biased region" description="Acidic residues" evidence="8">
    <location>
        <begin position="861"/>
        <end position="873"/>
    </location>
</feature>
<accession>A0A150GC49</accession>
<proteinExistence type="inferred from homology"/>
<dbReference type="FunFam" id="1.25.40.10:FF:000680">
    <property type="entry name" value="Pre-mRNA-splicing factor SYF1"/>
    <property type="match status" value="1"/>
</dbReference>
<dbReference type="FunFam" id="1.25.40.10:FF:001962">
    <property type="entry name" value="Transcription-coupled DNA repair protein"/>
    <property type="match status" value="1"/>
</dbReference>
<evidence type="ECO:0000259" key="11">
    <source>
        <dbReference type="Pfam" id="PF23233"/>
    </source>
</evidence>
<dbReference type="PANTHER" id="PTHR11246">
    <property type="entry name" value="PRE-MRNA SPLICING FACTOR"/>
    <property type="match status" value="1"/>
</dbReference>
<organism evidence="12 13">
    <name type="scientific">Gonium pectorale</name>
    <name type="common">Green alga</name>
    <dbReference type="NCBI Taxonomy" id="33097"/>
    <lineage>
        <taxon>Eukaryota</taxon>
        <taxon>Viridiplantae</taxon>
        <taxon>Chlorophyta</taxon>
        <taxon>core chlorophytes</taxon>
        <taxon>Chlorophyceae</taxon>
        <taxon>CS clade</taxon>
        <taxon>Chlamydomonadales</taxon>
        <taxon>Volvocaceae</taxon>
        <taxon>Gonium</taxon>
    </lineage>
</organism>
<dbReference type="STRING" id="33097.A0A150GC49"/>
<dbReference type="Pfam" id="PF23220">
    <property type="entry name" value="HAT_Syf1_M"/>
    <property type="match status" value="1"/>
</dbReference>
<comment type="subcellular location">
    <subcellularLocation>
        <location evidence="1">Nucleus</location>
    </subcellularLocation>
</comment>
<dbReference type="InterPro" id="IPR011990">
    <property type="entry name" value="TPR-like_helical_dom_sf"/>
</dbReference>
<keyword evidence="6" id="KW-0508">mRNA splicing</keyword>
<keyword evidence="3" id="KW-0507">mRNA processing</keyword>
<gene>
    <name evidence="12" type="ORF">GPECTOR_35g837</name>
</gene>
<evidence type="ECO:0000259" key="9">
    <source>
        <dbReference type="Pfam" id="PF23220"/>
    </source>
</evidence>
<dbReference type="InterPro" id="IPR056350">
    <property type="entry name" value="HAT_Syf1_central"/>
</dbReference>
<dbReference type="Proteomes" id="UP000075714">
    <property type="component" value="Unassembled WGS sequence"/>
</dbReference>
<feature type="compositionally biased region" description="Acidic residues" evidence="8">
    <location>
        <begin position="317"/>
        <end position="331"/>
    </location>
</feature>
<evidence type="ECO:0000256" key="4">
    <source>
        <dbReference type="ARBA" id="ARBA00022728"/>
    </source>
</evidence>
<dbReference type="SMART" id="SM00386">
    <property type="entry name" value="HAT"/>
    <property type="match status" value="11"/>
</dbReference>
<name>A0A150GC49_GONPE</name>
<dbReference type="FunFam" id="1.25.40.10:FF:000182">
    <property type="entry name" value="Pre-mRNA-splicing factor SYF1"/>
    <property type="match status" value="1"/>
</dbReference>
<reference evidence="13" key="1">
    <citation type="journal article" date="2016" name="Nat. Commun.">
        <title>The Gonium pectorale genome demonstrates co-option of cell cycle regulation during the evolution of multicellularity.</title>
        <authorList>
            <person name="Hanschen E.R."/>
            <person name="Marriage T.N."/>
            <person name="Ferris P.J."/>
            <person name="Hamaji T."/>
            <person name="Toyoda A."/>
            <person name="Fujiyama A."/>
            <person name="Neme R."/>
            <person name="Noguchi H."/>
            <person name="Minakuchi Y."/>
            <person name="Suzuki M."/>
            <person name="Kawai-Toyooka H."/>
            <person name="Smith D.R."/>
            <person name="Sparks H."/>
            <person name="Anderson J."/>
            <person name="Bakaric R."/>
            <person name="Luria V."/>
            <person name="Karger A."/>
            <person name="Kirschner M.W."/>
            <person name="Durand P.M."/>
            <person name="Michod R.E."/>
            <person name="Nozaki H."/>
            <person name="Olson B.J."/>
        </authorList>
    </citation>
    <scope>NUCLEOTIDE SEQUENCE [LARGE SCALE GENOMIC DNA]</scope>
    <source>
        <strain evidence="13">NIES-2863</strain>
    </source>
</reference>
<feature type="domain" description="Pre-mRNA-splicing factor Syf1/CRNKL1-like C-terminal HAT-repeats" evidence="10">
    <location>
        <begin position="402"/>
        <end position="806"/>
    </location>
</feature>
<dbReference type="FunFam" id="1.25.40.10:FF:000137">
    <property type="entry name" value="Pre-mRNA-splicing factor syf1"/>
    <property type="match status" value="1"/>
</dbReference>
<dbReference type="AlphaFoldDB" id="A0A150GC49"/>
<dbReference type="EMBL" id="LSYV01000036">
    <property type="protein sequence ID" value="KXZ47399.1"/>
    <property type="molecule type" value="Genomic_DNA"/>
</dbReference>
<dbReference type="Pfam" id="PF23231">
    <property type="entry name" value="HAT_Syf1_CNRKL1_C"/>
    <property type="match status" value="1"/>
</dbReference>
<dbReference type="InterPro" id="IPR055430">
    <property type="entry name" value="HAT_Syf1_CNRKL1_C"/>
</dbReference>
<evidence type="ECO:0000256" key="7">
    <source>
        <dbReference type="ARBA" id="ARBA00023242"/>
    </source>
</evidence>
<feature type="domain" description="Pre-mRNA-splicing factor SYF1 central HAT repeats" evidence="9">
    <location>
        <begin position="183"/>
        <end position="400"/>
    </location>
</feature>
<dbReference type="InterPro" id="IPR045075">
    <property type="entry name" value="Syf1-like"/>
</dbReference>
<protein>
    <submittedName>
        <fullName evidence="12">Uncharacterized protein</fullName>
    </submittedName>
</protein>
<dbReference type="GO" id="GO:0000974">
    <property type="term" value="C:Prp19 complex"/>
    <property type="evidence" value="ECO:0007669"/>
    <property type="project" value="TreeGrafter"/>
</dbReference>
<comment type="similarity">
    <text evidence="2">Belongs to the crooked-neck family.</text>
</comment>
<dbReference type="Pfam" id="PF23233">
    <property type="entry name" value="HAT_Syf1_CNRKL1_N"/>
    <property type="match status" value="1"/>
</dbReference>
<dbReference type="GO" id="GO:0071007">
    <property type="term" value="C:U2-type catalytic step 2 spliceosome"/>
    <property type="evidence" value="ECO:0007669"/>
    <property type="project" value="TreeGrafter"/>
</dbReference>
<evidence type="ECO:0000313" key="12">
    <source>
        <dbReference type="EMBL" id="KXZ47399.1"/>
    </source>
</evidence>
<feature type="region of interest" description="Disordered" evidence="8">
    <location>
        <begin position="839"/>
        <end position="879"/>
    </location>
</feature>
<evidence type="ECO:0000256" key="2">
    <source>
        <dbReference type="ARBA" id="ARBA00008644"/>
    </source>
</evidence>
<dbReference type="GO" id="GO:0000349">
    <property type="term" value="P:generation of catalytic spliceosome for first transesterification step"/>
    <property type="evidence" value="ECO:0007669"/>
    <property type="project" value="TreeGrafter"/>
</dbReference>
<evidence type="ECO:0000256" key="8">
    <source>
        <dbReference type="SAM" id="MobiDB-lite"/>
    </source>
</evidence>
<dbReference type="OrthoDB" id="10067343at2759"/>
<evidence type="ECO:0000259" key="10">
    <source>
        <dbReference type="Pfam" id="PF23231"/>
    </source>
</evidence>
<keyword evidence="7" id="KW-0539">Nucleus</keyword>
<feature type="region of interest" description="Disordered" evidence="8">
    <location>
        <begin position="315"/>
        <end position="335"/>
    </location>
</feature>
<evidence type="ECO:0000256" key="6">
    <source>
        <dbReference type="ARBA" id="ARBA00023187"/>
    </source>
</evidence>
<dbReference type="InterPro" id="IPR055433">
    <property type="entry name" value="HAT_Syf1-like_N"/>
</dbReference>
<keyword evidence="5" id="KW-0677">Repeat</keyword>
<dbReference type="PANTHER" id="PTHR11246:SF5">
    <property type="entry name" value="PRE-MRNA-SPLICING FACTOR SYF1"/>
    <property type="match status" value="1"/>
</dbReference>
<dbReference type="GO" id="GO:0071014">
    <property type="term" value="C:post-mRNA release spliceosomal complex"/>
    <property type="evidence" value="ECO:0007669"/>
    <property type="project" value="TreeGrafter"/>
</dbReference>
<dbReference type="FunFam" id="1.25.40.10:FF:000023">
    <property type="entry name" value="Pre-mRNA-splicing factor SYF1"/>
    <property type="match status" value="1"/>
</dbReference>
<keyword evidence="4" id="KW-0747">Spliceosome</keyword>
<evidence type="ECO:0000256" key="5">
    <source>
        <dbReference type="ARBA" id="ARBA00022737"/>
    </source>
</evidence>
<keyword evidence="13" id="KW-1185">Reference proteome</keyword>
<evidence type="ECO:0000313" key="13">
    <source>
        <dbReference type="Proteomes" id="UP000075714"/>
    </source>
</evidence>
<evidence type="ECO:0000256" key="1">
    <source>
        <dbReference type="ARBA" id="ARBA00004123"/>
    </source>
</evidence>